<dbReference type="GO" id="GO:0004190">
    <property type="term" value="F:aspartic-type endopeptidase activity"/>
    <property type="evidence" value="ECO:0007669"/>
    <property type="project" value="InterPro"/>
</dbReference>
<dbReference type="KEGG" id="ovi:T265_10484"/>
<evidence type="ECO:0000259" key="1">
    <source>
        <dbReference type="PROSITE" id="PS50055"/>
    </source>
</evidence>
<dbReference type="InterPro" id="IPR016130">
    <property type="entry name" value="Tyr_Pase_AS"/>
</dbReference>
<proteinExistence type="predicted"/>
<evidence type="ECO:0000313" key="3">
    <source>
        <dbReference type="EMBL" id="KER21125.1"/>
    </source>
</evidence>
<dbReference type="PROSITE" id="PS50055">
    <property type="entry name" value="TYR_PHOSPHATASE_PTP"/>
    <property type="match status" value="1"/>
</dbReference>
<dbReference type="Pfam" id="PF00102">
    <property type="entry name" value="Y_phosphatase"/>
    <property type="match status" value="1"/>
</dbReference>
<keyword evidence="4" id="KW-1185">Reference proteome</keyword>
<dbReference type="GO" id="GO:0006508">
    <property type="term" value="P:proteolysis"/>
    <property type="evidence" value="ECO:0007669"/>
    <property type="project" value="InterPro"/>
</dbReference>
<dbReference type="EMBL" id="KL596992">
    <property type="protein sequence ID" value="KER21125.1"/>
    <property type="molecule type" value="Genomic_DNA"/>
</dbReference>
<dbReference type="CTD" id="20324652"/>
<dbReference type="InterPro" id="IPR000387">
    <property type="entry name" value="Tyr_Pase_dom"/>
</dbReference>
<dbReference type="CDD" id="cd00047">
    <property type="entry name" value="PTPc"/>
    <property type="match status" value="1"/>
</dbReference>
<dbReference type="PRINTS" id="PR00700">
    <property type="entry name" value="PRTYPHPHTASE"/>
</dbReference>
<organism evidence="3 4">
    <name type="scientific">Opisthorchis viverrini</name>
    <name type="common">Southeast Asian liver fluke</name>
    <dbReference type="NCBI Taxonomy" id="6198"/>
    <lineage>
        <taxon>Eukaryota</taxon>
        <taxon>Metazoa</taxon>
        <taxon>Spiralia</taxon>
        <taxon>Lophotrochozoa</taxon>
        <taxon>Platyhelminthes</taxon>
        <taxon>Trematoda</taxon>
        <taxon>Digenea</taxon>
        <taxon>Opisthorchiida</taxon>
        <taxon>Opisthorchiata</taxon>
        <taxon>Opisthorchiidae</taxon>
        <taxon>Opisthorchis</taxon>
    </lineage>
</organism>
<dbReference type="PANTHER" id="PTHR19134">
    <property type="entry name" value="RECEPTOR-TYPE TYROSINE-PROTEIN PHOSPHATASE"/>
    <property type="match status" value="1"/>
</dbReference>
<feature type="domain" description="Tyrosine specific protein phosphatases" evidence="2">
    <location>
        <begin position="173"/>
        <end position="245"/>
    </location>
</feature>
<dbReference type="Proteomes" id="UP000054324">
    <property type="component" value="Unassembled WGS sequence"/>
</dbReference>
<dbReference type="AlphaFoldDB" id="A0A074ZD53"/>
<dbReference type="GO" id="GO:0004725">
    <property type="term" value="F:protein tyrosine phosphatase activity"/>
    <property type="evidence" value="ECO:0007669"/>
    <property type="project" value="InterPro"/>
</dbReference>
<evidence type="ECO:0008006" key="5">
    <source>
        <dbReference type="Google" id="ProtNLM"/>
    </source>
</evidence>
<dbReference type="PROSITE" id="PS00141">
    <property type="entry name" value="ASP_PROTEASE"/>
    <property type="match status" value="1"/>
</dbReference>
<name>A0A074ZD53_OPIVI</name>
<dbReference type="InterPro" id="IPR000242">
    <property type="entry name" value="PTP_cat"/>
</dbReference>
<dbReference type="SUPFAM" id="SSF52799">
    <property type="entry name" value="(Phosphotyrosine protein) phosphatases II"/>
    <property type="match status" value="1"/>
</dbReference>
<dbReference type="SMART" id="SM00404">
    <property type="entry name" value="PTPc_motif"/>
    <property type="match status" value="1"/>
</dbReference>
<protein>
    <recommendedName>
        <fullName evidence="5">Protein-tyrosine phosphatase</fullName>
    </recommendedName>
</protein>
<dbReference type="PROSITE" id="PS00383">
    <property type="entry name" value="TYR_PHOSPHATASE_1"/>
    <property type="match status" value="1"/>
</dbReference>
<evidence type="ECO:0000313" key="4">
    <source>
        <dbReference type="Proteomes" id="UP000054324"/>
    </source>
</evidence>
<dbReference type="PROSITE" id="PS50056">
    <property type="entry name" value="TYR_PHOSPHATASE_2"/>
    <property type="match status" value="1"/>
</dbReference>
<dbReference type="InterPro" id="IPR003595">
    <property type="entry name" value="Tyr_Pase_cat"/>
</dbReference>
<evidence type="ECO:0000259" key="2">
    <source>
        <dbReference type="PROSITE" id="PS50056"/>
    </source>
</evidence>
<dbReference type="OrthoDB" id="6228606at2759"/>
<reference evidence="3 4" key="1">
    <citation type="submission" date="2013-11" db="EMBL/GenBank/DDBJ databases">
        <title>Opisthorchis viverrini - life in the bile duct.</title>
        <authorList>
            <person name="Young N.D."/>
            <person name="Nagarajan N."/>
            <person name="Lin S.J."/>
            <person name="Korhonen P.K."/>
            <person name="Jex A.R."/>
            <person name="Hall R.S."/>
            <person name="Safavi-Hemami H."/>
            <person name="Kaewkong W."/>
            <person name="Bertrand D."/>
            <person name="Gao S."/>
            <person name="Seet Q."/>
            <person name="Wongkham S."/>
            <person name="Teh B.T."/>
            <person name="Wongkham C."/>
            <person name="Intapan P.M."/>
            <person name="Maleewong W."/>
            <person name="Yang X."/>
            <person name="Hu M."/>
            <person name="Wang Z."/>
            <person name="Hofmann A."/>
            <person name="Sternberg P.W."/>
            <person name="Tan P."/>
            <person name="Wang J."/>
            <person name="Gasser R.B."/>
        </authorList>
    </citation>
    <scope>NUCLEOTIDE SEQUENCE [LARGE SCALE GENOMIC DNA]</scope>
</reference>
<feature type="domain" description="Tyrosine-protein phosphatase" evidence="1">
    <location>
        <begin position="1"/>
        <end position="245"/>
    </location>
</feature>
<dbReference type="RefSeq" id="XP_009175131.1">
    <property type="nucleotide sequence ID" value="XM_009176867.1"/>
</dbReference>
<dbReference type="GeneID" id="20324652"/>
<dbReference type="STRING" id="6198.A0A074ZD53"/>
<accession>A0A074ZD53</accession>
<dbReference type="InterPro" id="IPR029021">
    <property type="entry name" value="Prot-tyrosine_phosphatase-like"/>
</dbReference>
<gene>
    <name evidence="3" type="ORF">T265_10484</name>
</gene>
<dbReference type="PANTHER" id="PTHR19134:SF449">
    <property type="entry name" value="TYROSINE-PROTEIN PHOSPHATASE 1"/>
    <property type="match status" value="1"/>
</dbReference>
<sequence length="536" mass="59531">MEPKAMTIEQLKAYLEECLQSPDGQMEEQFSAEGYINASYVYAVEPCKDAYSSPSLDRSRVDYIAAQAPLKRTVADFWQMVAENRVTLIVMLTELNEGGTSKSAKYWPDEVYATTSHVWSGNELTVTLIAEQDHPSFVIRTLSLVSALNVDEPVTVTQIQMKSWPDHGVPDVEEFAALIDEYRRLKDAEPPGHGPSLIHCSAGIGRSGIFIAADVIRRQLEKGVQYFDIQGTVLQLRTCRMHMVEKARPKCFDADANSPDATTRWNHRFQTFQTFLGTVESPNLNKLETLIHFVDAPVYVYIADCPDYESAISTLEKLYVRPKNIIYAHHLLQTCKQDTSQGVDQFVQRLKSLAKNCDFKAVSAIDHQNESVRDALINGLQSTTIRERLLSQNELTLDEAHELARSLELAHKQAQSYSNNQAISFSAAAAPLQTSTVTPSHSISPDSTPYLSSINSQICYFCGRSRHPRSKCPAREAVCKSTSIKVNGISLQALIDTGSSSSYVTPLVVGKHGWKIYANDSVITMASTSLTCSTRG</sequence>
<dbReference type="InterPro" id="IPR050348">
    <property type="entry name" value="Protein-Tyr_Phosphatase"/>
</dbReference>
<dbReference type="SMART" id="SM00194">
    <property type="entry name" value="PTPc"/>
    <property type="match status" value="1"/>
</dbReference>
<dbReference type="InterPro" id="IPR001969">
    <property type="entry name" value="Aspartic_peptidase_AS"/>
</dbReference>
<dbReference type="Gene3D" id="3.90.190.10">
    <property type="entry name" value="Protein tyrosine phosphatase superfamily"/>
    <property type="match status" value="1"/>
</dbReference>